<dbReference type="AlphaFoldDB" id="A0A0D7BEY6"/>
<name>A0A0D7BEY6_9AGAR</name>
<evidence type="ECO:0000313" key="3">
    <source>
        <dbReference type="Proteomes" id="UP000054007"/>
    </source>
</evidence>
<evidence type="ECO:0000313" key="2">
    <source>
        <dbReference type="EMBL" id="KIY68679.1"/>
    </source>
</evidence>
<evidence type="ECO:0000256" key="1">
    <source>
        <dbReference type="SAM" id="MobiDB-lite"/>
    </source>
</evidence>
<dbReference type="EMBL" id="KN880498">
    <property type="protein sequence ID" value="KIY68679.1"/>
    <property type="molecule type" value="Genomic_DNA"/>
</dbReference>
<feature type="region of interest" description="Disordered" evidence="1">
    <location>
        <begin position="248"/>
        <end position="320"/>
    </location>
</feature>
<accession>A0A0D7BEY6</accession>
<keyword evidence="3" id="KW-1185">Reference proteome</keyword>
<proteinExistence type="predicted"/>
<sequence>MADVYFEDCISLTRRFDQPQRLRIIDLHAVLAVHKQEAAMGMNLGEMKQRLDHPTNILHVLPAFEFLHMQLSFRPPQHILERLWELYKYNDTCPLSERQRVEELPEFQDVTYTLEIAPRFREDIYLKHPVTGQIDVHQYPYGDFPRFRLRTAHPAMVAKHAAGHVLAVGRAGSYLDLAYRVYTFCNHMTWPRRTQSAQDSPHCPTTPPSHKQTARQDTNDHNSSVKRSRKSAATLTRRAAMDCLSLVPSPHTRKRKTSPEADSAIPSPAKRVRGTPVTGIDSRLPSVAGDKETQVGPPCKRQRPPRAAKTLAGVRMTRVH</sequence>
<feature type="region of interest" description="Disordered" evidence="1">
    <location>
        <begin position="193"/>
        <end position="234"/>
    </location>
</feature>
<dbReference type="Proteomes" id="UP000054007">
    <property type="component" value="Unassembled WGS sequence"/>
</dbReference>
<protein>
    <submittedName>
        <fullName evidence="2">Uncharacterized protein</fullName>
    </submittedName>
</protein>
<dbReference type="OrthoDB" id="2962802at2759"/>
<organism evidence="2 3">
    <name type="scientific">Cylindrobasidium torrendii FP15055 ss-10</name>
    <dbReference type="NCBI Taxonomy" id="1314674"/>
    <lineage>
        <taxon>Eukaryota</taxon>
        <taxon>Fungi</taxon>
        <taxon>Dikarya</taxon>
        <taxon>Basidiomycota</taxon>
        <taxon>Agaricomycotina</taxon>
        <taxon>Agaricomycetes</taxon>
        <taxon>Agaricomycetidae</taxon>
        <taxon>Agaricales</taxon>
        <taxon>Marasmiineae</taxon>
        <taxon>Physalacriaceae</taxon>
        <taxon>Cylindrobasidium</taxon>
    </lineage>
</organism>
<gene>
    <name evidence="2" type="ORF">CYLTODRAFT_489592</name>
</gene>
<reference evidence="2 3" key="1">
    <citation type="journal article" date="2015" name="Fungal Genet. Biol.">
        <title>Evolution of novel wood decay mechanisms in Agaricales revealed by the genome sequences of Fistulina hepatica and Cylindrobasidium torrendii.</title>
        <authorList>
            <person name="Floudas D."/>
            <person name="Held B.W."/>
            <person name="Riley R."/>
            <person name="Nagy L.G."/>
            <person name="Koehler G."/>
            <person name="Ransdell A.S."/>
            <person name="Younus H."/>
            <person name="Chow J."/>
            <person name="Chiniquy J."/>
            <person name="Lipzen A."/>
            <person name="Tritt A."/>
            <person name="Sun H."/>
            <person name="Haridas S."/>
            <person name="LaButti K."/>
            <person name="Ohm R.A."/>
            <person name="Kues U."/>
            <person name="Blanchette R.A."/>
            <person name="Grigoriev I.V."/>
            <person name="Minto R.E."/>
            <person name="Hibbett D.S."/>
        </authorList>
    </citation>
    <scope>NUCLEOTIDE SEQUENCE [LARGE SCALE GENOMIC DNA]</scope>
    <source>
        <strain evidence="2 3">FP15055 ss-10</strain>
    </source>
</reference>